<dbReference type="RefSeq" id="XP_031754246.1">
    <property type="nucleotide sequence ID" value="XM_031898386.1"/>
</dbReference>
<organism evidence="1 2">
    <name type="scientific">Xenopus tropicalis</name>
    <name type="common">Western clawed frog</name>
    <name type="synonym">Silurana tropicalis</name>
    <dbReference type="NCBI Taxonomy" id="8364"/>
    <lineage>
        <taxon>Eukaryota</taxon>
        <taxon>Metazoa</taxon>
        <taxon>Chordata</taxon>
        <taxon>Craniata</taxon>
        <taxon>Vertebrata</taxon>
        <taxon>Euteleostomi</taxon>
        <taxon>Amphibia</taxon>
        <taxon>Batrachia</taxon>
        <taxon>Anura</taxon>
        <taxon>Pipoidea</taxon>
        <taxon>Pipidae</taxon>
        <taxon>Xenopodinae</taxon>
        <taxon>Xenopus</taxon>
        <taxon>Silurana</taxon>
    </lineage>
</organism>
<keyword evidence="1" id="KW-1185">Reference proteome</keyword>
<dbReference type="Proteomes" id="UP000008143">
    <property type="component" value="Chromosome 3"/>
</dbReference>
<evidence type="ECO:0000313" key="1">
    <source>
        <dbReference type="Proteomes" id="UP000008143"/>
    </source>
</evidence>
<dbReference type="AGR" id="Xenbase:XB-GENE-29084311"/>
<sequence>MPTPISLQRNKEKRIWMSDPQSLPLAAVLPPYPSGVANRYHCIMYVRSGRAKGQAVGGVHRWALVERGGPLRLVVLGGLRRPRQYPGLSQTSDKYVQLIIKLQSQPCIQETYFHSPGLYAPRPEPHYRSAVFDQPCDNPRTFNHPETPYRPTVLDQPCDNPRQPHIKETYLHESNFSRPEPHYRPIFQDLFSDNPSTQYLKPTLDIKGTKCSDTVYRNPPVWADSPFAGLQNLPTVDDIFRKNKKKKNKRDIKKENAVTRHIEEIRRKQNKIDKIDNDDSMKTQLNIPGMVSSKTVYRTSPVWAAPNTYLPHPPTAGPAPDEPYGPTKARVKYCDFRSANSVSQHLDELKRKQSKIKKVTWGDSGTPSRTSAQTEMPFYHSSPIEDFPKTEDMNFFSFNSSTPISQAEDLFPWQSPPWRAALR</sequence>
<accession>A0A8J1JC72</accession>
<gene>
    <name evidence="2 3" type="primary">LOC100498554</name>
</gene>
<dbReference type="OrthoDB" id="10501545at2759"/>
<dbReference type="Xenbase" id="XB-GENE-29084311">
    <property type="gene designation" value="LOC100498554"/>
</dbReference>
<protein>
    <submittedName>
        <fullName evidence="2">Uncharacterized protein LOC100498554</fullName>
    </submittedName>
</protein>
<evidence type="ECO:0000313" key="3">
    <source>
        <dbReference type="Xenbase" id="XB-GENE-29084311"/>
    </source>
</evidence>
<dbReference type="AlphaFoldDB" id="A0A8J1JC72"/>
<evidence type="ECO:0000313" key="2">
    <source>
        <dbReference type="RefSeq" id="XP_031754246.1"/>
    </source>
</evidence>
<dbReference type="KEGG" id="xtr:100498554"/>
<proteinExistence type="predicted"/>
<reference evidence="2" key="1">
    <citation type="submission" date="2025-08" db="UniProtKB">
        <authorList>
            <consortium name="RefSeq"/>
        </authorList>
    </citation>
    <scope>IDENTIFICATION</scope>
    <source>
        <strain evidence="2">Nigerian</strain>
        <tissue evidence="2">Liver and blood</tissue>
    </source>
</reference>
<dbReference type="GeneID" id="100498554"/>
<name>A0A8J1JC72_XENTR</name>